<dbReference type="SMART" id="SM00849">
    <property type="entry name" value="Lactamase_B"/>
    <property type="match status" value="1"/>
</dbReference>
<feature type="transmembrane region" description="Helical" evidence="6">
    <location>
        <begin position="51"/>
        <end position="69"/>
    </location>
</feature>
<feature type="transmembrane region" description="Helical" evidence="6">
    <location>
        <begin position="392"/>
        <end position="408"/>
    </location>
</feature>
<keyword evidence="9" id="KW-1185">Reference proteome</keyword>
<name>A0ABT1WMY1_9LACT</name>
<dbReference type="Pfam" id="PF03772">
    <property type="entry name" value="Competence"/>
    <property type="match status" value="1"/>
</dbReference>
<dbReference type="CDD" id="cd07731">
    <property type="entry name" value="ComA-like_MBL-fold"/>
    <property type="match status" value="1"/>
</dbReference>
<evidence type="ECO:0000256" key="6">
    <source>
        <dbReference type="SAM" id="Phobius"/>
    </source>
</evidence>
<dbReference type="Proteomes" id="UP001059480">
    <property type="component" value="Unassembled WGS sequence"/>
</dbReference>
<dbReference type="InterPro" id="IPR035681">
    <property type="entry name" value="ComA-like_MBL"/>
</dbReference>
<dbReference type="PANTHER" id="PTHR30619:SF7">
    <property type="entry name" value="BETA-LACTAMASE DOMAIN PROTEIN"/>
    <property type="match status" value="1"/>
</dbReference>
<evidence type="ECO:0000259" key="7">
    <source>
        <dbReference type="SMART" id="SM00849"/>
    </source>
</evidence>
<evidence type="ECO:0000313" key="8">
    <source>
        <dbReference type="EMBL" id="MCQ9209702.1"/>
    </source>
</evidence>
<evidence type="ECO:0000313" key="9">
    <source>
        <dbReference type="Proteomes" id="UP001059480"/>
    </source>
</evidence>
<comment type="caution">
    <text evidence="8">The sequence shown here is derived from an EMBL/GenBank/DDBJ whole genome shotgun (WGS) entry which is preliminary data.</text>
</comment>
<dbReference type="InterPro" id="IPR036866">
    <property type="entry name" value="RibonucZ/Hydroxyglut_hydro"/>
</dbReference>
<evidence type="ECO:0000256" key="5">
    <source>
        <dbReference type="ARBA" id="ARBA00023136"/>
    </source>
</evidence>
<evidence type="ECO:0000256" key="3">
    <source>
        <dbReference type="ARBA" id="ARBA00022692"/>
    </source>
</evidence>
<keyword evidence="3 6" id="KW-0812">Transmembrane</keyword>
<feature type="transmembrane region" description="Helical" evidence="6">
    <location>
        <begin position="337"/>
        <end position="356"/>
    </location>
</feature>
<feature type="transmembrane region" description="Helical" evidence="6">
    <location>
        <begin position="275"/>
        <end position="293"/>
    </location>
</feature>
<comment type="subcellular location">
    <subcellularLocation>
        <location evidence="1">Cell membrane</location>
        <topology evidence="1">Multi-pass membrane protein</topology>
    </subcellularLocation>
</comment>
<reference evidence="8" key="3">
    <citation type="journal article" date="2023" name="Microbiol. Resour. Announc.">
        <title>Draft Genome Sequence of Granulicatella sp. Strain S8, Isolated from a Marine Fish, Seriola quinqueradiata.</title>
        <authorList>
            <person name="Lee M."/>
            <person name="Farooq A."/>
            <person name="Jeong J.B."/>
            <person name="Jung M.Y."/>
        </authorList>
    </citation>
    <scope>NUCLEOTIDE SEQUENCE</scope>
    <source>
        <strain evidence="8">S8</strain>
    </source>
</reference>
<evidence type="ECO:0000256" key="2">
    <source>
        <dbReference type="ARBA" id="ARBA00022475"/>
    </source>
</evidence>
<feature type="transmembrane region" description="Helical" evidence="6">
    <location>
        <begin position="12"/>
        <end position="45"/>
    </location>
</feature>
<dbReference type="NCBIfam" id="TIGR00361">
    <property type="entry name" value="ComEC_Rec2"/>
    <property type="match status" value="1"/>
</dbReference>
<dbReference type="SUPFAM" id="SSF56281">
    <property type="entry name" value="Metallo-hydrolase/oxidoreductase"/>
    <property type="match status" value="1"/>
</dbReference>
<feature type="domain" description="Metallo-beta-lactamase" evidence="7">
    <location>
        <begin position="522"/>
        <end position="737"/>
    </location>
</feature>
<feature type="transmembrane region" description="Helical" evidence="6">
    <location>
        <begin position="457"/>
        <end position="481"/>
    </location>
</feature>
<dbReference type="Pfam" id="PF00753">
    <property type="entry name" value="Lactamase_B"/>
    <property type="match status" value="1"/>
</dbReference>
<dbReference type="PANTHER" id="PTHR30619">
    <property type="entry name" value="DNA INTERNALIZATION/COMPETENCE PROTEIN COMEC/REC2"/>
    <property type="match status" value="1"/>
</dbReference>
<gene>
    <name evidence="8" type="ORF">NPA36_03980</name>
</gene>
<dbReference type="InterPro" id="IPR004477">
    <property type="entry name" value="ComEC_N"/>
</dbReference>
<organism evidence="8 9">
    <name type="scientific">Granulicatella seriolae</name>
    <dbReference type="NCBI Taxonomy" id="2967226"/>
    <lineage>
        <taxon>Bacteria</taxon>
        <taxon>Bacillati</taxon>
        <taxon>Bacillota</taxon>
        <taxon>Bacilli</taxon>
        <taxon>Lactobacillales</taxon>
        <taxon>Carnobacteriaceae</taxon>
        <taxon>Granulicatella</taxon>
    </lineage>
</organism>
<dbReference type="RefSeq" id="WP_256944818.1">
    <property type="nucleotide sequence ID" value="NZ_JANHNZ010000003.1"/>
</dbReference>
<feature type="transmembrane region" description="Helical" evidence="6">
    <location>
        <begin position="493"/>
        <end position="511"/>
    </location>
</feature>
<evidence type="ECO:0000256" key="1">
    <source>
        <dbReference type="ARBA" id="ARBA00004651"/>
    </source>
</evidence>
<dbReference type="InterPro" id="IPR004797">
    <property type="entry name" value="Competence_ComEC/Rec2"/>
</dbReference>
<keyword evidence="5 6" id="KW-0472">Membrane</keyword>
<evidence type="ECO:0000256" key="4">
    <source>
        <dbReference type="ARBA" id="ARBA00022989"/>
    </source>
</evidence>
<feature type="transmembrane region" description="Helical" evidence="6">
    <location>
        <begin position="415"/>
        <end position="437"/>
    </location>
</feature>
<keyword evidence="4 6" id="KW-1133">Transmembrane helix</keyword>
<feature type="transmembrane region" description="Helical" evidence="6">
    <location>
        <begin position="368"/>
        <end position="386"/>
    </location>
</feature>
<dbReference type="EMBL" id="JANHNZ010000003">
    <property type="protein sequence ID" value="MCQ9209702.1"/>
    <property type="molecule type" value="Genomic_DNA"/>
</dbReference>
<dbReference type="Gene3D" id="3.60.15.10">
    <property type="entry name" value="Ribonuclease Z/Hydroxyacylglutathione hydrolase-like"/>
    <property type="match status" value="1"/>
</dbReference>
<feature type="transmembrane region" description="Helical" evidence="6">
    <location>
        <begin position="237"/>
        <end position="255"/>
    </location>
</feature>
<accession>A0ABT1WMY1</accession>
<dbReference type="NCBIfam" id="TIGR00360">
    <property type="entry name" value="ComEC_N-term"/>
    <property type="match status" value="1"/>
</dbReference>
<dbReference type="InterPro" id="IPR052159">
    <property type="entry name" value="Competence_DNA_uptake"/>
</dbReference>
<dbReference type="InterPro" id="IPR001279">
    <property type="entry name" value="Metallo-B-lactamas"/>
</dbReference>
<reference evidence="8" key="1">
    <citation type="submission" date="2022-07" db="EMBL/GenBank/DDBJ databases">
        <authorList>
            <person name="Jung M.-Y."/>
            <person name="Lee M."/>
        </authorList>
    </citation>
    <scope>NUCLEOTIDE SEQUENCE</scope>
    <source>
        <strain evidence="8">S8</strain>
    </source>
</reference>
<keyword evidence="2" id="KW-1003">Cell membrane</keyword>
<feature type="transmembrane region" description="Helical" evidence="6">
    <location>
        <begin position="313"/>
        <end position="331"/>
    </location>
</feature>
<protein>
    <submittedName>
        <fullName evidence="8">DNA internalization-related competence protein ComEC/Rec2</fullName>
    </submittedName>
</protein>
<proteinExistence type="predicted"/>
<reference evidence="8" key="2">
    <citation type="journal article" date="2023" name="Curr. Microbiol.">
        <title>Granulicatella seriolae sp. nov., a Novel Facultative Anaerobe Isolated from Yellowtail Marine Fish.</title>
        <authorList>
            <person name="Lee M."/>
            <person name="Choi Y.J."/>
            <person name="Farooq A."/>
            <person name="Jeong J.B."/>
            <person name="Jung M.Y."/>
        </authorList>
    </citation>
    <scope>NUCLEOTIDE SEQUENCE</scope>
    <source>
        <strain evidence="8">S8</strain>
    </source>
</reference>
<sequence>MRRLINEMHNLWIFCGLILVFLAMFLNGTPILLPSLLLMVISYRMLLERNLVLMLVSLSLVAIFAIRIWSVHQVQQNNLAEEVIQNSWLSVDPSQLKIDGDSLSGYGKLTLQEKAPSEEVAFFYRIKSEEEKYFFQEENHVISLKIEGLVLKPEHERNPYGFDYADYLKSRGIFKQVQIERISDYKRNNDWVSQFIFFKNRHISKIKSSQQGLIRDYSLGLILGIRSYVDPERLEDYKVLGIMHVLAISGLHIAILSDWMIRLMWRVGITREKTYLLVPLILIAYGFLLSWPVGASRAILTTILTLITKKIKWLRLSTVDVYAFILVLALLVQPYSLLSAGFCLSYGLTAAIILCSKAIKGRSLSSKMEGLFLSVLVFLFAVPLLSMNFYQWNWLSILLSIVLSWLLKKLIIPCLFSYCLSIWLSISFVSQILFALINPILTILENFVAYLSKMTWTTWITGHGNVLEWSVYMVILIALVMKLESNNANIKKLAGLSLSLILCLVLVKYQGNSQVIMVDVGQGDATLFQQKGFNQAVLIDTGGQVTFDYSQKAAWKTNLTRASHASKTLIPALKAQGISSLRYLVLTHADADHIGNLSDLLQSIPTDYLVMSKGMEEHPIMLEIFQQLDVLKSKPKLILIDQPSHFTLIDLSLTFIPPKNISRGSNEDSLVTIVEEKGISWLVAGDIDCARENQLLADYPHLKIDVLKLAHHGSQTSSCQDWLESLAPQVALISLGKNNRYGHPHPSVVMRLEELAIPYFRTDSDGAVIMEVKNGQIEIKTTLKDEE</sequence>